<keyword evidence="2" id="KW-1185">Reference proteome</keyword>
<proteinExistence type="predicted"/>
<gene>
    <name evidence="1" type="ORF">BV22DRAFT_404323</name>
</gene>
<dbReference type="Proteomes" id="UP000790709">
    <property type="component" value="Unassembled WGS sequence"/>
</dbReference>
<reference evidence="1" key="1">
    <citation type="journal article" date="2021" name="New Phytol.">
        <title>Evolutionary innovations through gain and loss of genes in the ectomycorrhizal Boletales.</title>
        <authorList>
            <person name="Wu G."/>
            <person name="Miyauchi S."/>
            <person name="Morin E."/>
            <person name="Kuo A."/>
            <person name="Drula E."/>
            <person name="Varga T."/>
            <person name="Kohler A."/>
            <person name="Feng B."/>
            <person name="Cao Y."/>
            <person name="Lipzen A."/>
            <person name="Daum C."/>
            <person name="Hundley H."/>
            <person name="Pangilinan J."/>
            <person name="Johnson J."/>
            <person name="Barry K."/>
            <person name="LaButti K."/>
            <person name="Ng V."/>
            <person name="Ahrendt S."/>
            <person name="Min B."/>
            <person name="Choi I.G."/>
            <person name="Park H."/>
            <person name="Plett J.M."/>
            <person name="Magnuson J."/>
            <person name="Spatafora J.W."/>
            <person name="Nagy L.G."/>
            <person name="Henrissat B."/>
            <person name="Grigoriev I.V."/>
            <person name="Yang Z.L."/>
            <person name="Xu J."/>
            <person name="Martin F.M."/>
        </authorList>
    </citation>
    <scope>NUCLEOTIDE SEQUENCE</scope>
    <source>
        <strain evidence="1">KUC20120723A-06</strain>
    </source>
</reference>
<dbReference type="EMBL" id="MU266394">
    <property type="protein sequence ID" value="KAH7925840.1"/>
    <property type="molecule type" value="Genomic_DNA"/>
</dbReference>
<comment type="caution">
    <text evidence="1">The sequence shown here is derived from an EMBL/GenBank/DDBJ whole genome shotgun (WGS) entry which is preliminary data.</text>
</comment>
<evidence type="ECO:0000313" key="1">
    <source>
        <dbReference type="EMBL" id="KAH7925840.1"/>
    </source>
</evidence>
<name>A0ACB8BJ63_9AGAM</name>
<organism evidence="1 2">
    <name type="scientific">Leucogyrophana mollusca</name>
    <dbReference type="NCBI Taxonomy" id="85980"/>
    <lineage>
        <taxon>Eukaryota</taxon>
        <taxon>Fungi</taxon>
        <taxon>Dikarya</taxon>
        <taxon>Basidiomycota</taxon>
        <taxon>Agaricomycotina</taxon>
        <taxon>Agaricomycetes</taxon>
        <taxon>Agaricomycetidae</taxon>
        <taxon>Boletales</taxon>
        <taxon>Boletales incertae sedis</taxon>
        <taxon>Leucogyrophana</taxon>
    </lineage>
</organism>
<sequence length="181" mass="20019">MTFICTFHDRQPPCINLTPKPCFHDPGFPIPRHLLAATVLGRQARAPPDLSFLQQPLLPPCGVFWGVIVFIFSSVWQWFLTCTPFFSTSASDPSVCDVKLDLLTLISFVSAALHASIGWDLCSMLGALMLHPGAPRDLFLSAAALVHSLAPRYPFRYRVPMKPSRTQVVMLGNDSSSTVLY</sequence>
<protein>
    <submittedName>
        <fullName evidence="1">Uncharacterized protein</fullName>
    </submittedName>
</protein>
<evidence type="ECO:0000313" key="2">
    <source>
        <dbReference type="Proteomes" id="UP000790709"/>
    </source>
</evidence>
<accession>A0ACB8BJ63</accession>